<reference evidence="10" key="1">
    <citation type="submission" date="2021-02" db="EMBL/GenBank/DDBJ databases">
        <authorList>
            <person name="Nowell W R."/>
        </authorList>
    </citation>
    <scope>NUCLEOTIDE SEQUENCE</scope>
</reference>
<dbReference type="GO" id="GO:0106274">
    <property type="term" value="F:NAD+-protein-arginine ADP-ribosyltransferase activity"/>
    <property type="evidence" value="ECO:0007669"/>
    <property type="project" value="UniProtKB-EC"/>
</dbReference>
<dbReference type="PROSITE" id="PS50005">
    <property type="entry name" value="TPR"/>
    <property type="match status" value="2"/>
</dbReference>
<evidence type="ECO:0000313" key="10">
    <source>
        <dbReference type="EMBL" id="CAF1443729.1"/>
    </source>
</evidence>
<dbReference type="Gene3D" id="3.90.176.10">
    <property type="entry name" value="Toxin ADP-ribosyltransferase, Chain A, domain 1"/>
    <property type="match status" value="1"/>
</dbReference>
<feature type="repeat" description="TPR" evidence="8">
    <location>
        <begin position="536"/>
        <end position="569"/>
    </location>
</feature>
<organism evidence="10 11">
    <name type="scientific">Adineta ricciae</name>
    <name type="common">Rotifer</name>
    <dbReference type="NCBI Taxonomy" id="249248"/>
    <lineage>
        <taxon>Eukaryota</taxon>
        <taxon>Metazoa</taxon>
        <taxon>Spiralia</taxon>
        <taxon>Gnathifera</taxon>
        <taxon>Rotifera</taxon>
        <taxon>Eurotatoria</taxon>
        <taxon>Bdelloidea</taxon>
        <taxon>Adinetida</taxon>
        <taxon>Adinetidae</taxon>
        <taxon>Adineta</taxon>
    </lineage>
</organism>
<dbReference type="InterPro" id="IPR000768">
    <property type="entry name" value="ART"/>
</dbReference>
<evidence type="ECO:0000256" key="1">
    <source>
        <dbReference type="ARBA" id="ARBA00009558"/>
    </source>
</evidence>
<evidence type="ECO:0000256" key="9">
    <source>
        <dbReference type="RuleBase" id="RU361228"/>
    </source>
</evidence>
<dbReference type="Proteomes" id="UP000663852">
    <property type="component" value="Unassembled WGS sequence"/>
</dbReference>
<dbReference type="AlphaFoldDB" id="A0A815P3R5"/>
<dbReference type="PANTHER" id="PTHR45641">
    <property type="entry name" value="TETRATRICOPEPTIDE REPEAT PROTEIN (AFU_ORTHOLOGUE AFUA_6G03870)"/>
    <property type="match status" value="1"/>
</dbReference>
<keyword evidence="9" id="KW-0521">NADP</keyword>
<dbReference type="InterPro" id="IPR011990">
    <property type="entry name" value="TPR-like_helical_dom_sf"/>
</dbReference>
<dbReference type="Gene3D" id="1.25.40.10">
    <property type="entry name" value="Tetratricopeptide repeat domain"/>
    <property type="match status" value="2"/>
</dbReference>
<dbReference type="Pfam" id="PF13374">
    <property type="entry name" value="TPR_10"/>
    <property type="match status" value="1"/>
</dbReference>
<evidence type="ECO:0000256" key="3">
    <source>
        <dbReference type="ARBA" id="ARBA00022679"/>
    </source>
</evidence>
<dbReference type="EC" id="2.4.2.31" evidence="9"/>
<keyword evidence="3 9" id="KW-0808">Transferase</keyword>
<keyword evidence="2 9" id="KW-0328">Glycosyltransferase</keyword>
<accession>A0A815P3R5</accession>
<feature type="repeat" description="TPR" evidence="8">
    <location>
        <begin position="494"/>
        <end position="527"/>
    </location>
</feature>
<comment type="caution">
    <text evidence="10">The sequence shown here is derived from an EMBL/GenBank/DDBJ whole genome shotgun (WGS) entry which is preliminary data.</text>
</comment>
<keyword evidence="6 8" id="KW-0802">TPR repeat</keyword>
<evidence type="ECO:0000256" key="2">
    <source>
        <dbReference type="ARBA" id="ARBA00022676"/>
    </source>
</evidence>
<evidence type="ECO:0000256" key="6">
    <source>
        <dbReference type="ARBA" id="ARBA00022803"/>
    </source>
</evidence>
<dbReference type="SUPFAM" id="SSF56399">
    <property type="entry name" value="ADP-ribosylation"/>
    <property type="match status" value="1"/>
</dbReference>
<evidence type="ECO:0000256" key="8">
    <source>
        <dbReference type="PROSITE-ProRule" id="PRU00339"/>
    </source>
</evidence>
<name>A0A815P3R5_ADIRI</name>
<dbReference type="SUPFAM" id="SSF48452">
    <property type="entry name" value="TPR-like"/>
    <property type="match status" value="1"/>
</dbReference>
<comment type="catalytic activity">
    <reaction evidence="7 9">
        <text>L-arginyl-[protein] + NAD(+) = N(omega)-(ADP-D-ribosyl)-L-arginyl-[protein] + nicotinamide + H(+)</text>
        <dbReference type="Rhea" id="RHEA:19149"/>
        <dbReference type="Rhea" id="RHEA-COMP:10532"/>
        <dbReference type="Rhea" id="RHEA-COMP:15087"/>
        <dbReference type="ChEBI" id="CHEBI:15378"/>
        <dbReference type="ChEBI" id="CHEBI:17154"/>
        <dbReference type="ChEBI" id="CHEBI:29965"/>
        <dbReference type="ChEBI" id="CHEBI:57540"/>
        <dbReference type="ChEBI" id="CHEBI:142554"/>
        <dbReference type="EC" id="2.4.2.31"/>
    </reaction>
</comment>
<comment type="similarity">
    <text evidence="1 9">Belongs to the Arg-specific ADP-ribosyltransferase family.</text>
</comment>
<keyword evidence="5" id="KW-0677">Repeat</keyword>
<evidence type="ECO:0000256" key="4">
    <source>
        <dbReference type="ARBA" id="ARBA00022695"/>
    </source>
</evidence>
<keyword evidence="4" id="KW-0548">Nucleotidyltransferase</keyword>
<dbReference type="InterPro" id="IPR019734">
    <property type="entry name" value="TPR_rpt"/>
</dbReference>
<dbReference type="Pfam" id="PF13424">
    <property type="entry name" value="TPR_12"/>
    <property type="match status" value="1"/>
</dbReference>
<evidence type="ECO:0000313" key="11">
    <source>
        <dbReference type="Proteomes" id="UP000663852"/>
    </source>
</evidence>
<evidence type="ECO:0000256" key="7">
    <source>
        <dbReference type="ARBA" id="ARBA00047597"/>
    </source>
</evidence>
<dbReference type="SMART" id="SM00028">
    <property type="entry name" value="TPR"/>
    <property type="match status" value="5"/>
</dbReference>
<dbReference type="Pfam" id="PF01129">
    <property type="entry name" value="ART"/>
    <property type="match status" value="1"/>
</dbReference>
<dbReference type="GO" id="GO:0016779">
    <property type="term" value="F:nucleotidyltransferase activity"/>
    <property type="evidence" value="ECO:0007669"/>
    <property type="project" value="UniProtKB-KW"/>
</dbReference>
<dbReference type="EMBL" id="CAJNOJ010000425">
    <property type="protein sequence ID" value="CAF1443729.1"/>
    <property type="molecule type" value="Genomic_DNA"/>
</dbReference>
<protein>
    <recommendedName>
        <fullName evidence="9">NAD(P)(+)--arginine ADP-ribosyltransferase</fullName>
        <ecNumber evidence="9">2.4.2.31</ecNumber>
    </recommendedName>
    <alternativeName>
        <fullName evidence="9">Mono(ADP-ribosyl)transferase</fullName>
    </alternativeName>
</protein>
<sequence>MDDKQSAIIDKDSNIQKPALPPRRRRVDDYCLLWVDIGIDESNKDHQSVLEQLHSFINNIEICTNEQKCMEFINENDDRKIFLIISECLAQHLLSEIHGKSQLMGIYLLSHNRSNDEELMKKWNKIQGLYTSTTSICNMLQPVVKQYDHNSVNMSYIPENENLNQLEANFMYTQLFKEILLEIEYDEYSIKRLATYWRELFADSKVKLNLIDEFDRLYCSEKAIEWYTRDCFIYRMLNQSLRKFDSENMINMSFFLRDIHMQIQELHRKQVNSYNGQRFFVYRGQGFSKVDFEKLLKTKGGLISFNSFLSTSRDPEVARPFANGAIVGTDTVGVFFRMSIDPTIVSTPFASIQEVSGFPEEEILFSMHAVFRVQEIKESNHENPLYEVELELTSDDNDEQLHTLTQYMRNRTRAPTGWRRLATFLIEIDQLEEAGKMYALLLVLRSNDSEKAFYCNQLGTIKDKQGDYEAALWCYEEALTTTEKILPLNYEFLATCYNNIGAVYENMKDYSQALSLYTKSNEILQRILPENHRNMAASYNNIGNAHHHMGEYSKACLFLDKALEILQKSLPSNHPLIGTAFTNSSYIYYVMEDYSKALSYLEQARDICTRSLPPGHIRFRTIERRLEAIKQKLENQI</sequence>
<dbReference type="PROSITE" id="PS51996">
    <property type="entry name" value="TR_MART"/>
    <property type="match status" value="1"/>
</dbReference>
<proteinExistence type="inferred from homology"/>
<gene>
    <name evidence="10" type="ORF">EDS130_LOCUS39056</name>
</gene>
<evidence type="ECO:0000256" key="5">
    <source>
        <dbReference type="ARBA" id="ARBA00022737"/>
    </source>
</evidence>
<keyword evidence="9" id="KW-0520">NAD</keyword>
<dbReference type="PANTHER" id="PTHR45641:SF19">
    <property type="entry name" value="NEPHROCYSTIN-3"/>
    <property type="match status" value="1"/>
</dbReference>